<dbReference type="Proteomes" id="UP001293593">
    <property type="component" value="Unassembled WGS sequence"/>
</dbReference>
<dbReference type="InterPro" id="IPR042197">
    <property type="entry name" value="Apaf_helical"/>
</dbReference>
<keyword evidence="2" id="KW-0677">Repeat</keyword>
<evidence type="ECO:0000256" key="2">
    <source>
        <dbReference type="ARBA" id="ARBA00022737"/>
    </source>
</evidence>
<proteinExistence type="predicted"/>
<accession>A0AAE1MMI0</accession>
<evidence type="ECO:0000259" key="3">
    <source>
        <dbReference type="SMART" id="SM00382"/>
    </source>
</evidence>
<reference evidence="4" key="1">
    <citation type="submission" date="2023-10" db="EMBL/GenBank/DDBJ databases">
        <title>Chromosome-level genome of the transformable northern wattle, Acacia crassicarpa.</title>
        <authorList>
            <person name="Massaro I."/>
            <person name="Sinha N.R."/>
            <person name="Poethig S."/>
            <person name="Leichty A.R."/>
        </authorList>
    </citation>
    <scope>NUCLEOTIDE SEQUENCE</scope>
    <source>
        <strain evidence="4">Acra3RX</strain>
        <tissue evidence="4">Leaf</tissue>
    </source>
</reference>
<dbReference type="SUPFAM" id="SSF46785">
    <property type="entry name" value="Winged helix' DNA-binding domain"/>
    <property type="match status" value="1"/>
</dbReference>
<dbReference type="Pfam" id="PF23282">
    <property type="entry name" value="WHD_ROQ1"/>
    <property type="match status" value="1"/>
</dbReference>
<keyword evidence="1" id="KW-0433">Leucine-rich repeat</keyword>
<dbReference type="GO" id="GO:0006952">
    <property type="term" value="P:defense response"/>
    <property type="evidence" value="ECO:0007669"/>
    <property type="project" value="InterPro"/>
</dbReference>
<dbReference type="SUPFAM" id="SSF52540">
    <property type="entry name" value="P-loop containing nucleoside triphosphate hydrolases"/>
    <property type="match status" value="1"/>
</dbReference>
<keyword evidence="5" id="KW-1185">Reference proteome</keyword>
<dbReference type="InterPro" id="IPR003593">
    <property type="entry name" value="AAA+_ATPase"/>
</dbReference>
<comment type="caution">
    <text evidence="4">The sequence shown here is derived from an EMBL/GenBank/DDBJ whole genome shotgun (WGS) entry which is preliminary data.</text>
</comment>
<evidence type="ECO:0000313" key="4">
    <source>
        <dbReference type="EMBL" id="KAK4270954.1"/>
    </source>
</evidence>
<dbReference type="PRINTS" id="PR00364">
    <property type="entry name" value="DISEASERSIST"/>
</dbReference>
<dbReference type="PANTHER" id="PTHR11017">
    <property type="entry name" value="LEUCINE-RICH REPEAT-CONTAINING PROTEIN"/>
    <property type="match status" value="1"/>
</dbReference>
<dbReference type="EMBL" id="JAWXYG010000005">
    <property type="protein sequence ID" value="KAK4270954.1"/>
    <property type="molecule type" value="Genomic_DNA"/>
</dbReference>
<name>A0AAE1MMI0_9FABA</name>
<dbReference type="InterPro" id="IPR044974">
    <property type="entry name" value="Disease_R_plants"/>
</dbReference>
<dbReference type="InterPro" id="IPR002182">
    <property type="entry name" value="NB-ARC"/>
</dbReference>
<feature type="domain" description="AAA+ ATPase" evidence="3">
    <location>
        <begin position="69"/>
        <end position="207"/>
    </location>
</feature>
<evidence type="ECO:0000256" key="1">
    <source>
        <dbReference type="ARBA" id="ARBA00022614"/>
    </source>
</evidence>
<sequence>MQRREEAKLHEYANGIESRVESEYVKAIVENVYSIILDMEDLLVPQHPVGVGNRVQEVIAMLQNHQSEDVIMVGIWGMAGIGKTTIAKAICNKIGQRFESRSFLSNIREVWHEKWGDVHLQNQLLYDICKTKGMKINDVDLGKSELSKRLCHKKVLVVLDDVDKLAQLKALVGSRDWFQRGSTIIITTRNKRLLSEMDCHVYMVKNLNEEESIELFSWHAFKQESLEEDFIKLSKDIVAYSEGLPFALEVLGYYVYEREMKQWMSVLERFKMTPDHQVLRKLQISFDSLDDNEKEIFLNIVLFYIGEDMNDVIQKLDARGCHASIGMRGLVDKSLVTIDDNKKIRMHNLLQLMGREIMRKSSQNEFLNSGTLWFYEDV</sequence>
<dbReference type="Gene3D" id="3.40.50.300">
    <property type="entry name" value="P-loop containing nucleotide triphosphate hydrolases"/>
    <property type="match status" value="1"/>
</dbReference>
<gene>
    <name evidence="4" type="ORF">QN277_019718</name>
</gene>
<dbReference type="AlphaFoldDB" id="A0AAE1MMI0"/>
<dbReference type="GO" id="GO:0043531">
    <property type="term" value="F:ADP binding"/>
    <property type="evidence" value="ECO:0007669"/>
    <property type="project" value="InterPro"/>
</dbReference>
<dbReference type="InterPro" id="IPR058192">
    <property type="entry name" value="WHD_ROQ1-like"/>
</dbReference>
<dbReference type="InterPro" id="IPR027417">
    <property type="entry name" value="P-loop_NTPase"/>
</dbReference>
<dbReference type="Gene3D" id="1.10.8.430">
    <property type="entry name" value="Helical domain of apoptotic protease-activating factors"/>
    <property type="match status" value="1"/>
</dbReference>
<dbReference type="InterPro" id="IPR036390">
    <property type="entry name" value="WH_DNA-bd_sf"/>
</dbReference>
<evidence type="ECO:0000313" key="5">
    <source>
        <dbReference type="Proteomes" id="UP001293593"/>
    </source>
</evidence>
<organism evidence="4 5">
    <name type="scientific">Acacia crassicarpa</name>
    <name type="common">northern wattle</name>
    <dbReference type="NCBI Taxonomy" id="499986"/>
    <lineage>
        <taxon>Eukaryota</taxon>
        <taxon>Viridiplantae</taxon>
        <taxon>Streptophyta</taxon>
        <taxon>Embryophyta</taxon>
        <taxon>Tracheophyta</taxon>
        <taxon>Spermatophyta</taxon>
        <taxon>Magnoliopsida</taxon>
        <taxon>eudicotyledons</taxon>
        <taxon>Gunneridae</taxon>
        <taxon>Pentapetalae</taxon>
        <taxon>rosids</taxon>
        <taxon>fabids</taxon>
        <taxon>Fabales</taxon>
        <taxon>Fabaceae</taxon>
        <taxon>Caesalpinioideae</taxon>
        <taxon>mimosoid clade</taxon>
        <taxon>Acacieae</taxon>
        <taxon>Acacia</taxon>
    </lineage>
</organism>
<dbReference type="Pfam" id="PF00931">
    <property type="entry name" value="NB-ARC"/>
    <property type="match status" value="1"/>
</dbReference>
<dbReference type="SMART" id="SM00382">
    <property type="entry name" value="AAA"/>
    <property type="match status" value="1"/>
</dbReference>
<dbReference type="PANTHER" id="PTHR11017:SF271">
    <property type="entry name" value="DISEASE RESISTANCE PROTEIN (TIR-NBS-LRR CLASS) FAMILY"/>
    <property type="match status" value="1"/>
</dbReference>
<protein>
    <recommendedName>
        <fullName evidence="3">AAA+ ATPase domain-containing protein</fullName>
    </recommendedName>
</protein>